<dbReference type="Proteomes" id="UP000318538">
    <property type="component" value="Chromosome"/>
</dbReference>
<keyword evidence="2" id="KW-1185">Reference proteome</keyword>
<organism evidence="1 2">
    <name type="scientific">Rubripirellula lacrimiformis</name>
    <dbReference type="NCBI Taxonomy" id="1930273"/>
    <lineage>
        <taxon>Bacteria</taxon>
        <taxon>Pseudomonadati</taxon>
        <taxon>Planctomycetota</taxon>
        <taxon>Planctomycetia</taxon>
        <taxon>Pirellulales</taxon>
        <taxon>Pirellulaceae</taxon>
        <taxon>Rubripirellula</taxon>
    </lineage>
</organism>
<gene>
    <name evidence="1" type="ORF">K227x_53130</name>
</gene>
<evidence type="ECO:0000313" key="2">
    <source>
        <dbReference type="Proteomes" id="UP000318538"/>
    </source>
</evidence>
<evidence type="ECO:0000313" key="1">
    <source>
        <dbReference type="EMBL" id="QDT06890.1"/>
    </source>
</evidence>
<protein>
    <submittedName>
        <fullName evidence="1">Uncharacterized protein</fullName>
    </submittedName>
</protein>
<accession>A0A517NID1</accession>
<dbReference type="KEGG" id="rlc:K227x_53130"/>
<proteinExistence type="predicted"/>
<dbReference type="OrthoDB" id="290335at2"/>
<dbReference type="AlphaFoldDB" id="A0A517NID1"/>
<sequence length="112" mass="12428">MVTPSTPAASLNAALFDPDDLQLAETLRPASNSRESAGRQFEELAMIEPRLRNIAADASSSRWSVARYEGLKRRAARLVGWHAANPLLASSRCYEVVVWHLAGLLRSRRRAK</sequence>
<dbReference type="EMBL" id="CP036525">
    <property type="protein sequence ID" value="QDT06890.1"/>
    <property type="molecule type" value="Genomic_DNA"/>
</dbReference>
<reference evidence="1 2" key="1">
    <citation type="submission" date="2019-02" db="EMBL/GenBank/DDBJ databases">
        <title>Deep-cultivation of Planctomycetes and their phenomic and genomic characterization uncovers novel biology.</title>
        <authorList>
            <person name="Wiegand S."/>
            <person name="Jogler M."/>
            <person name="Boedeker C."/>
            <person name="Pinto D."/>
            <person name="Vollmers J."/>
            <person name="Rivas-Marin E."/>
            <person name="Kohn T."/>
            <person name="Peeters S.H."/>
            <person name="Heuer A."/>
            <person name="Rast P."/>
            <person name="Oberbeckmann S."/>
            <person name="Bunk B."/>
            <person name="Jeske O."/>
            <person name="Meyerdierks A."/>
            <person name="Storesund J.E."/>
            <person name="Kallscheuer N."/>
            <person name="Luecker S."/>
            <person name="Lage O.M."/>
            <person name="Pohl T."/>
            <person name="Merkel B.J."/>
            <person name="Hornburger P."/>
            <person name="Mueller R.-W."/>
            <person name="Bruemmer F."/>
            <person name="Labrenz M."/>
            <person name="Spormann A.M."/>
            <person name="Op den Camp H."/>
            <person name="Overmann J."/>
            <person name="Amann R."/>
            <person name="Jetten M.S.M."/>
            <person name="Mascher T."/>
            <person name="Medema M.H."/>
            <person name="Devos D.P."/>
            <person name="Kaster A.-K."/>
            <person name="Ovreas L."/>
            <person name="Rohde M."/>
            <person name="Galperin M.Y."/>
            <person name="Jogler C."/>
        </authorList>
    </citation>
    <scope>NUCLEOTIDE SEQUENCE [LARGE SCALE GENOMIC DNA]</scope>
    <source>
        <strain evidence="1 2">K22_7</strain>
    </source>
</reference>
<dbReference type="RefSeq" id="WP_145174143.1">
    <property type="nucleotide sequence ID" value="NZ_CP036525.1"/>
</dbReference>
<name>A0A517NID1_9BACT</name>